<organism evidence="15 16">
    <name type="scientific">Andreesenia angusta</name>
    <dbReference type="NCBI Taxonomy" id="39480"/>
    <lineage>
        <taxon>Bacteria</taxon>
        <taxon>Bacillati</taxon>
        <taxon>Bacillota</taxon>
        <taxon>Tissierellia</taxon>
        <taxon>Tissierellales</taxon>
        <taxon>Gottschalkiaceae</taxon>
        <taxon>Andreesenia</taxon>
    </lineage>
</organism>
<protein>
    <recommendedName>
        <fullName evidence="11">Dihydroorotate dehydrogenase B (NAD(+)), electron transfer subunit</fullName>
    </recommendedName>
    <alternativeName>
        <fullName evidence="11">Dihydroorotate oxidase B, electron transfer subunit</fullName>
    </alternativeName>
</protein>
<feature type="binding site" evidence="11 13">
    <location>
        <position position="231"/>
    </location>
    <ligand>
        <name>[2Fe-2S] cluster</name>
        <dbReference type="ChEBI" id="CHEBI:190135"/>
    </ligand>
</feature>
<keyword evidence="9 11" id="KW-0408">Iron</keyword>
<keyword evidence="5 11" id="KW-0479">Metal-binding</keyword>
<evidence type="ECO:0000256" key="8">
    <source>
        <dbReference type="ARBA" id="ARBA00022982"/>
    </source>
</evidence>
<dbReference type="Gene3D" id="3.40.50.80">
    <property type="entry name" value="Nucleotide-binding domain of ferredoxin-NADP reductase (FNR) module"/>
    <property type="match status" value="1"/>
</dbReference>
<keyword evidence="3 11" id="KW-0285">Flavoprotein</keyword>
<gene>
    <name evidence="11 15" type="primary">pyrK</name>
    <name evidence="15" type="ORF">EUAN_00490</name>
</gene>
<keyword evidence="10 11" id="KW-0411">Iron-sulfur</keyword>
<dbReference type="Pfam" id="PF10418">
    <property type="entry name" value="DHODB_Fe-S_bind"/>
    <property type="match status" value="1"/>
</dbReference>
<keyword evidence="16" id="KW-1185">Reference proteome</keyword>
<dbReference type="NCBIfam" id="NF000798">
    <property type="entry name" value="PRK00054.1-3"/>
    <property type="match status" value="1"/>
</dbReference>
<dbReference type="AlphaFoldDB" id="A0A1S1V9T6"/>
<evidence type="ECO:0000256" key="2">
    <source>
        <dbReference type="ARBA" id="ARBA00022448"/>
    </source>
</evidence>
<evidence type="ECO:0000256" key="10">
    <source>
        <dbReference type="ARBA" id="ARBA00023014"/>
    </source>
</evidence>
<accession>A0A1S1V9T6</accession>
<evidence type="ECO:0000256" key="12">
    <source>
        <dbReference type="PIRSR" id="PIRSR006816-1"/>
    </source>
</evidence>
<feature type="binding site" evidence="11 12">
    <location>
        <begin position="50"/>
        <end position="53"/>
    </location>
    <ligand>
        <name>FAD</name>
        <dbReference type="ChEBI" id="CHEBI:57692"/>
    </ligand>
</feature>
<dbReference type="InterPro" id="IPR012165">
    <property type="entry name" value="Cyt_c3_hydrogenase_gsu"/>
</dbReference>
<name>A0A1S1V9T6_9FIRM</name>
<dbReference type="PANTHER" id="PTHR43513">
    <property type="entry name" value="DIHYDROOROTATE DEHYDROGENASE B (NAD(+)), ELECTRON TRANSFER SUBUNIT"/>
    <property type="match status" value="1"/>
</dbReference>
<dbReference type="SUPFAM" id="SSF52343">
    <property type="entry name" value="Ferredoxin reductase-like, C-terminal NADP-linked domain"/>
    <property type="match status" value="1"/>
</dbReference>
<dbReference type="PIRSF" id="PIRSF006816">
    <property type="entry name" value="Cyc3_hyd_g"/>
    <property type="match status" value="1"/>
</dbReference>
<comment type="subunit">
    <text evidence="11">Heterotetramer of 2 PyrK and 2 PyrD type B subunits.</text>
</comment>
<dbReference type="EMBL" id="MKIE01000001">
    <property type="protein sequence ID" value="OHW63185.1"/>
    <property type="molecule type" value="Genomic_DNA"/>
</dbReference>
<dbReference type="GO" id="GO:0051537">
    <property type="term" value="F:2 iron, 2 sulfur cluster binding"/>
    <property type="evidence" value="ECO:0007669"/>
    <property type="project" value="UniProtKB-KW"/>
</dbReference>
<comment type="caution">
    <text evidence="11">Lacks conserved residue(s) required for the propagation of feature annotation.</text>
</comment>
<dbReference type="STRING" id="39480.EUAN_00490"/>
<dbReference type="InterPro" id="IPR037117">
    <property type="entry name" value="Dihydroorotate_DH_ele_sf"/>
</dbReference>
<dbReference type="UniPathway" id="UPA00070">
    <property type="reaction ID" value="UER00945"/>
</dbReference>
<dbReference type="InterPro" id="IPR017938">
    <property type="entry name" value="Riboflavin_synthase-like_b-brl"/>
</dbReference>
<evidence type="ECO:0000259" key="14">
    <source>
        <dbReference type="PROSITE" id="PS51384"/>
    </source>
</evidence>
<dbReference type="CDD" id="cd06218">
    <property type="entry name" value="DHOD_e_trans"/>
    <property type="match status" value="1"/>
</dbReference>
<dbReference type="HAMAP" id="MF_01211">
    <property type="entry name" value="DHODB_Fe_S_bind"/>
    <property type="match status" value="1"/>
</dbReference>
<keyword evidence="2 11" id="KW-0813">Transport</keyword>
<keyword evidence="4 11" id="KW-0001">2Fe-2S</keyword>
<comment type="caution">
    <text evidence="15">The sequence shown here is derived from an EMBL/GenBank/DDBJ whole genome shotgun (WGS) entry which is preliminary data.</text>
</comment>
<dbReference type="SUPFAM" id="SSF63380">
    <property type="entry name" value="Riboflavin synthase domain-like"/>
    <property type="match status" value="1"/>
</dbReference>
<reference evidence="15 16" key="1">
    <citation type="submission" date="2016-09" db="EMBL/GenBank/DDBJ databases">
        <title>Genome sequence of Eubacterium angustum.</title>
        <authorList>
            <person name="Poehlein A."/>
            <person name="Daniel R."/>
        </authorList>
    </citation>
    <scope>NUCLEOTIDE SEQUENCE [LARGE SCALE GENOMIC DNA]</scope>
    <source>
        <strain evidence="15 16">DSM 1989</strain>
    </source>
</reference>
<evidence type="ECO:0000313" key="15">
    <source>
        <dbReference type="EMBL" id="OHW63185.1"/>
    </source>
</evidence>
<dbReference type="InterPro" id="IPR017927">
    <property type="entry name" value="FAD-bd_FR_type"/>
</dbReference>
<dbReference type="InterPro" id="IPR050353">
    <property type="entry name" value="PyrK_electron_transfer"/>
</dbReference>
<proteinExistence type="inferred from homology"/>
<dbReference type="GO" id="GO:0016491">
    <property type="term" value="F:oxidoreductase activity"/>
    <property type="evidence" value="ECO:0007669"/>
    <property type="project" value="InterPro"/>
</dbReference>
<feature type="binding site" evidence="11 13">
    <location>
        <position position="211"/>
    </location>
    <ligand>
        <name>[2Fe-2S] cluster</name>
        <dbReference type="ChEBI" id="CHEBI:190135"/>
    </ligand>
</feature>
<evidence type="ECO:0000256" key="5">
    <source>
        <dbReference type="ARBA" id="ARBA00022723"/>
    </source>
</evidence>
<feature type="binding site" evidence="11 13">
    <location>
        <position position="216"/>
    </location>
    <ligand>
        <name>[2Fe-2S] cluster</name>
        <dbReference type="ChEBI" id="CHEBI:190135"/>
    </ligand>
</feature>
<dbReference type="PROSITE" id="PS51384">
    <property type="entry name" value="FAD_FR"/>
    <property type="match status" value="1"/>
</dbReference>
<dbReference type="InterPro" id="IPR023455">
    <property type="entry name" value="Dihydroorotate_DHASE_ETsu"/>
</dbReference>
<evidence type="ECO:0000256" key="4">
    <source>
        <dbReference type="ARBA" id="ARBA00022714"/>
    </source>
</evidence>
<dbReference type="Gene3D" id="2.40.30.10">
    <property type="entry name" value="Translation factors"/>
    <property type="match status" value="1"/>
</dbReference>
<comment type="function">
    <text evidence="11">Responsible for channeling the electrons from the oxidation of dihydroorotate from the FMN redox center in the PyrD type B subunit to the ultimate electron acceptor NAD(+).</text>
</comment>
<dbReference type="OrthoDB" id="9789468at2"/>
<dbReference type="GO" id="GO:0046872">
    <property type="term" value="F:metal ion binding"/>
    <property type="evidence" value="ECO:0007669"/>
    <property type="project" value="UniProtKB-KW"/>
</dbReference>
<comment type="pathway">
    <text evidence="11">Pyrimidine metabolism; UMP biosynthesis via de novo pathway; orotate from (S)-dihydroorotate (NAD(+) route): step 1/1.</text>
</comment>
<feature type="binding site" evidence="11 12">
    <location>
        <begin position="72"/>
        <end position="73"/>
    </location>
    <ligand>
        <name>FAD</name>
        <dbReference type="ChEBI" id="CHEBI:57692"/>
    </ligand>
</feature>
<evidence type="ECO:0000256" key="3">
    <source>
        <dbReference type="ARBA" id="ARBA00022630"/>
    </source>
</evidence>
<evidence type="ECO:0000256" key="6">
    <source>
        <dbReference type="ARBA" id="ARBA00022827"/>
    </source>
</evidence>
<dbReference type="GO" id="GO:0009055">
    <property type="term" value="F:electron transfer activity"/>
    <property type="evidence" value="ECO:0007669"/>
    <property type="project" value="UniProtKB-UniRule"/>
</dbReference>
<dbReference type="RefSeq" id="WP_071060493.1">
    <property type="nucleotide sequence ID" value="NZ_MKIE01000001.1"/>
</dbReference>
<dbReference type="Gene3D" id="2.10.240.10">
    <property type="entry name" value="Dihydroorotate dehydrogenase, electron transfer subunit"/>
    <property type="match status" value="1"/>
</dbReference>
<dbReference type="Proteomes" id="UP000180254">
    <property type="component" value="Unassembled WGS sequence"/>
</dbReference>
<dbReference type="GO" id="GO:0044205">
    <property type="term" value="P:'de novo' UMP biosynthetic process"/>
    <property type="evidence" value="ECO:0007669"/>
    <property type="project" value="UniProtKB-UniRule"/>
</dbReference>
<comment type="similarity">
    <text evidence="1 11">Belongs to the PyrK family.</text>
</comment>
<dbReference type="InterPro" id="IPR019480">
    <property type="entry name" value="Dihydroorotate_DH_Fe-S-bd"/>
</dbReference>
<dbReference type="InterPro" id="IPR039261">
    <property type="entry name" value="FNR_nucleotide-bd"/>
</dbReference>
<sequence>MSSKYLKAKVASNEKIAEGIYRMVVEGDYSANPGQFYMLRAWGVEPFLSRPISIHGITDAGIEFLYEVRGTGTEIFSKLKAGDELELLGPVGNGFDLETIKGKVAVVVGGIGIAPMYEVMKHIKDSTVDFYAGFRDEVYSVDYMKEYADNVIISTESGSVGHKGYVVEQLDASKYDYILSCGPTPMMKVVKEMGEKVGTPVYVSLESHMACGVGACLGCTCNTKKGKERVCKEGPVFLGEDVSLDD</sequence>
<comment type="cofactor">
    <cofactor evidence="11">
        <name>[2Fe-2S] cluster</name>
        <dbReference type="ChEBI" id="CHEBI:190135"/>
    </cofactor>
    <text evidence="11">Binds 1 [2Fe-2S] cluster per subunit.</text>
</comment>
<keyword evidence="6 11" id="KW-0274">FAD</keyword>
<evidence type="ECO:0000256" key="13">
    <source>
        <dbReference type="PIRSR" id="PIRSR006816-2"/>
    </source>
</evidence>
<evidence type="ECO:0000256" key="9">
    <source>
        <dbReference type="ARBA" id="ARBA00023004"/>
    </source>
</evidence>
<dbReference type="GO" id="GO:0050660">
    <property type="term" value="F:flavin adenine dinucleotide binding"/>
    <property type="evidence" value="ECO:0007669"/>
    <property type="project" value="InterPro"/>
</dbReference>
<keyword evidence="7 11" id="KW-0665">Pyrimidine biosynthesis</keyword>
<feature type="binding site" evidence="11 13">
    <location>
        <position position="219"/>
    </location>
    <ligand>
        <name>[2Fe-2S] cluster</name>
        <dbReference type="ChEBI" id="CHEBI:190135"/>
    </ligand>
</feature>
<evidence type="ECO:0000313" key="16">
    <source>
        <dbReference type="Proteomes" id="UP000180254"/>
    </source>
</evidence>
<dbReference type="PANTHER" id="PTHR43513:SF3">
    <property type="entry name" value="DIHYDROOROTATE DEHYDROGENASE B (NAD(+)), ELECTRON TRANSFER SUBUNIT-RELATED"/>
    <property type="match status" value="1"/>
</dbReference>
<comment type="cofactor">
    <cofactor evidence="13">
        <name>[2Fe-2S] cluster</name>
        <dbReference type="ChEBI" id="CHEBI:190135"/>
    </cofactor>
    <text evidence="13">Binds 1 [2Fe-2S] cluster per subunit.</text>
</comment>
<evidence type="ECO:0000256" key="1">
    <source>
        <dbReference type="ARBA" id="ARBA00006422"/>
    </source>
</evidence>
<evidence type="ECO:0000256" key="11">
    <source>
        <dbReference type="HAMAP-Rule" id="MF_01211"/>
    </source>
</evidence>
<comment type="cofactor">
    <cofactor evidence="11 12">
        <name>FAD</name>
        <dbReference type="ChEBI" id="CHEBI:57692"/>
    </cofactor>
    <text evidence="11 12">Binds 1 FAD per subunit.</text>
</comment>
<feature type="domain" description="FAD-binding FR-type" evidence="14">
    <location>
        <begin position="3"/>
        <end position="97"/>
    </location>
</feature>
<keyword evidence="8 11" id="KW-0249">Electron transport</keyword>
<evidence type="ECO:0000256" key="7">
    <source>
        <dbReference type="ARBA" id="ARBA00022975"/>
    </source>
</evidence>